<dbReference type="PRINTS" id="PR01217">
    <property type="entry name" value="PRICHEXTENSN"/>
</dbReference>
<sequence>MRTSLGISAGNEVVCSALVTTAPNGAQTFDYRIVSAEAHSDLGDLVTSSIELMTTQLPASHPHHAAPAGGGHVASTRSSGLDAVAERPPTGVAVAYRSKEQAQAIRSAAGRQHSLRLVQEVEAALTYLRDTGLVDRYITVGVVDLGASGLSVTVAEQADGSVLHSARTNSVSGRAIDDLIYHHLVDQHYARRSARPNRSVLVNRARAAKEHLSIAPAVTVDHVAGKPLQLTRTQFEDLIADLLRQLAAFTVVSLRRAAKQPESVVVIGGGANIPSVLDALERELDIPVLTVPDPDAVIAKGAALLADSAQPASQPVMLGGDAPVGTFAKVAGVLIGAIVVVGLIIGYGVTTLAPTSGEEVSPAGTTSSAQLPPAPPAVPTTEAAAPTSEQTPDITRPPDTTIAPTTTYPVPQPVYPAPSSSANSSTTAPSPSTSQPSTSQPTLRPDPDLPPIPFPELPELFGPLLPSTTPPAETPTPEGQTPAQEDSATGTPGPDAEGPAPLLEEGTPTQSPAQTTRPPSPPRPNSGSAG</sequence>
<organism evidence="5 6">
    <name type="scientific">Nocardia donostiensis</name>
    <dbReference type="NCBI Taxonomy" id="1538463"/>
    <lineage>
        <taxon>Bacteria</taxon>
        <taxon>Bacillati</taxon>
        <taxon>Actinomycetota</taxon>
        <taxon>Actinomycetes</taxon>
        <taxon>Mycobacteriales</taxon>
        <taxon>Nocardiaceae</taxon>
        <taxon>Nocardia</taxon>
    </lineage>
</organism>
<dbReference type="GO" id="GO:0140662">
    <property type="term" value="F:ATP-dependent protein folding chaperone"/>
    <property type="evidence" value="ECO:0007669"/>
    <property type="project" value="InterPro"/>
</dbReference>
<evidence type="ECO:0000256" key="3">
    <source>
        <dbReference type="ARBA" id="ARBA00023186"/>
    </source>
</evidence>
<dbReference type="RefSeq" id="WP_077116824.1">
    <property type="nucleotide sequence ID" value="NZ_LOKT01000008.1"/>
</dbReference>
<feature type="region of interest" description="Disordered" evidence="4">
    <location>
        <begin position="61"/>
        <end position="82"/>
    </location>
</feature>
<evidence type="ECO:0000256" key="2">
    <source>
        <dbReference type="ARBA" id="ARBA00022840"/>
    </source>
</evidence>
<feature type="compositionally biased region" description="Low complexity" evidence="4">
    <location>
        <begin position="457"/>
        <end position="467"/>
    </location>
</feature>
<dbReference type="Pfam" id="PF00012">
    <property type="entry name" value="HSP70"/>
    <property type="match status" value="1"/>
</dbReference>
<keyword evidence="3" id="KW-0143">Chaperone</keyword>
<dbReference type="SUPFAM" id="SSF53067">
    <property type="entry name" value="Actin-like ATPase domain"/>
    <property type="match status" value="1"/>
</dbReference>
<dbReference type="Proteomes" id="UP000188836">
    <property type="component" value="Unassembled WGS sequence"/>
</dbReference>
<keyword evidence="1" id="KW-0547">Nucleotide-binding</keyword>
<reference evidence="5 6" key="1">
    <citation type="journal article" date="2016" name="Antonie Van Leeuwenhoek">
        <title>Nocardia donostiensis sp. nov., isolated from human respiratory specimens.</title>
        <authorList>
            <person name="Ercibengoa M."/>
            <person name="Bell M."/>
            <person name="Marimon J.M."/>
            <person name="Humrighouse B."/>
            <person name="Klenk H.P."/>
            <person name="Potter G."/>
            <person name="Perez-Trallero E."/>
        </authorList>
    </citation>
    <scope>NUCLEOTIDE SEQUENCE [LARGE SCALE GENOMIC DNA]</scope>
    <source>
        <strain evidence="5 6">X1655</strain>
    </source>
</reference>
<feature type="compositionally biased region" description="Low complexity" evidence="4">
    <location>
        <begin position="475"/>
        <end position="484"/>
    </location>
</feature>
<dbReference type="PANTHER" id="PTHR42749:SF1">
    <property type="entry name" value="CELL SHAPE-DETERMINING PROTEIN MREB"/>
    <property type="match status" value="1"/>
</dbReference>
<evidence type="ECO:0008006" key="7">
    <source>
        <dbReference type="Google" id="ProtNLM"/>
    </source>
</evidence>
<dbReference type="Gene3D" id="3.30.420.40">
    <property type="match status" value="2"/>
</dbReference>
<feature type="region of interest" description="Disordered" evidence="4">
    <location>
        <begin position="355"/>
        <end position="530"/>
    </location>
</feature>
<feature type="compositionally biased region" description="Low complexity" evidence="4">
    <location>
        <begin position="417"/>
        <end position="443"/>
    </location>
</feature>
<dbReference type="AlphaFoldDB" id="A0A1W0B3I6"/>
<proteinExistence type="predicted"/>
<evidence type="ECO:0000313" key="5">
    <source>
        <dbReference type="EMBL" id="ONM48260.1"/>
    </source>
</evidence>
<dbReference type="STRING" id="1538463.B0T36_13570"/>
<dbReference type="EMBL" id="MUMY01000010">
    <property type="protein sequence ID" value="ONM48260.1"/>
    <property type="molecule type" value="Genomic_DNA"/>
</dbReference>
<feature type="compositionally biased region" description="Low complexity" evidence="4">
    <location>
        <begin position="379"/>
        <end position="409"/>
    </location>
</feature>
<protein>
    <recommendedName>
        <fullName evidence="7">Molecular chaperone</fullName>
    </recommendedName>
</protein>
<comment type="caution">
    <text evidence="5">The sequence shown here is derived from an EMBL/GenBank/DDBJ whole genome shotgun (WGS) entry which is preliminary data.</text>
</comment>
<evidence type="ECO:0000313" key="6">
    <source>
        <dbReference type="Proteomes" id="UP000188836"/>
    </source>
</evidence>
<dbReference type="InterPro" id="IPR043129">
    <property type="entry name" value="ATPase_NBD"/>
</dbReference>
<name>A0A1W0B3I6_9NOCA</name>
<keyword evidence="6" id="KW-1185">Reference proteome</keyword>
<dbReference type="PANTHER" id="PTHR42749">
    <property type="entry name" value="CELL SHAPE-DETERMINING PROTEIN MREB"/>
    <property type="match status" value="1"/>
</dbReference>
<dbReference type="OrthoDB" id="4570957at2"/>
<evidence type="ECO:0000256" key="1">
    <source>
        <dbReference type="ARBA" id="ARBA00022741"/>
    </source>
</evidence>
<feature type="compositionally biased region" description="Low complexity" evidence="4">
    <location>
        <begin position="507"/>
        <end position="517"/>
    </location>
</feature>
<accession>A0A1W0B3I6</accession>
<dbReference type="InterPro" id="IPR013126">
    <property type="entry name" value="Hsp_70_fam"/>
</dbReference>
<dbReference type="GO" id="GO:0005524">
    <property type="term" value="F:ATP binding"/>
    <property type="evidence" value="ECO:0007669"/>
    <property type="project" value="UniProtKB-KW"/>
</dbReference>
<keyword evidence="2" id="KW-0067">ATP-binding</keyword>
<evidence type="ECO:0000256" key="4">
    <source>
        <dbReference type="SAM" id="MobiDB-lite"/>
    </source>
</evidence>
<gene>
    <name evidence="5" type="ORF">B0T46_12765</name>
</gene>
<dbReference type="Gene3D" id="3.90.640.10">
    <property type="entry name" value="Actin, Chain A, domain 4"/>
    <property type="match status" value="1"/>
</dbReference>